<gene>
    <name evidence="1" type="ORF">ACFX5D_16210</name>
</gene>
<comment type="caution">
    <text evidence="1">The sequence shown here is derived from an EMBL/GenBank/DDBJ whole genome shotgun (WGS) entry which is preliminary data.</text>
</comment>
<keyword evidence="2" id="KW-1185">Reference proteome</keyword>
<proteinExistence type="predicted"/>
<dbReference type="RefSeq" id="WP_379859236.1">
    <property type="nucleotide sequence ID" value="NZ_JBHZQA010000031.1"/>
</dbReference>
<dbReference type="EMBL" id="JBHZQA010000031">
    <property type="protein sequence ID" value="MFE3849500.1"/>
    <property type="molecule type" value="Genomic_DNA"/>
</dbReference>
<evidence type="ECO:0000313" key="2">
    <source>
        <dbReference type="Proteomes" id="UP001600039"/>
    </source>
</evidence>
<sequence length="234" mass="27127">MTDQEILNLIVSRNYEEVENLLKNGFDVNKPVDNGTLEFNTTGIEWSSYGNDIKMMEIFWKYGAKTENEFVNEIIAEFENGKTYLDFEKDEENIEDFTDLTHFFSVTKLDFYDCSIVKDEEDNQYTMFLPISKFVLDNKIVDTSIRLDFIALPENLESCIGKTLNFPINPAEGYIDGSVYIRNAHNPVDVTEIKFLNIENDKLTAEITMTFDFEFEATGFKNEKIVKKVILEIS</sequence>
<evidence type="ECO:0008006" key="3">
    <source>
        <dbReference type="Google" id="ProtNLM"/>
    </source>
</evidence>
<dbReference type="Proteomes" id="UP001600039">
    <property type="component" value="Unassembled WGS sequence"/>
</dbReference>
<name>A0ABW6HRT5_9FLAO</name>
<organism evidence="1 2">
    <name type="scientific">Flavobacterium fructosi</name>
    <dbReference type="NCBI Taxonomy" id="3230416"/>
    <lineage>
        <taxon>Bacteria</taxon>
        <taxon>Pseudomonadati</taxon>
        <taxon>Bacteroidota</taxon>
        <taxon>Flavobacteriia</taxon>
        <taxon>Flavobacteriales</taxon>
        <taxon>Flavobacteriaceae</taxon>
        <taxon>Flavobacterium</taxon>
    </lineage>
</organism>
<accession>A0ABW6HRT5</accession>
<reference evidence="1 2" key="1">
    <citation type="submission" date="2024-06" db="EMBL/GenBank/DDBJ databases">
        <title>Flavobacterium spp. isolated from glacier.</title>
        <authorList>
            <person name="Han D."/>
        </authorList>
    </citation>
    <scope>NUCLEOTIDE SEQUENCE [LARGE SCALE GENOMIC DNA]</scope>
    <source>
        <strain evidence="1 2">LB3P45</strain>
    </source>
</reference>
<protein>
    <recommendedName>
        <fullName evidence="3">Ankyrin repeat-containing protein</fullName>
    </recommendedName>
</protein>
<evidence type="ECO:0000313" key="1">
    <source>
        <dbReference type="EMBL" id="MFE3849500.1"/>
    </source>
</evidence>